<feature type="signal peptide" evidence="3">
    <location>
        <begin position="1"/>
        <end position="25"/>
    </location>
</feature>
<organism evidence="4 5">
    <name type="scientific">Phanerochaete sordida</name>
    <dbReference type="NCBI Taxonomy" id="48140"/>
    <lineage>
        <taxon>Eukaryota</taxon>
        <taxon>Fungi</taxon>
        <taxon>Dikarya</taxon>
        <taxon>Basidiomycota</taxon>
        <taxon>Agaricomycotina</taxon>
        <taxon>Agaricomycetes</taxon>
        <taxon>Polyporales</taxon>
        <taxon>Phanerochaetaceae</taxon>
        <taxon>Phanerochaete</taxon>
    </lineage>
</organism>
<proteinExistence type="predicted"/>
<feature type="transmembrane region" description="Helical" evidence="2">
    <location>
        <begin position="57"/>
        <end position="80"/>
    </location>
</feature>
<reference evidence="4 5" key="1">
    <citation type="submission" date="2021-08" db="EMBL/GenBank/DDBJ databases">
        <title>Draft Genome Sequence of Phanerochaete sordida strain YK-624.</title>
        <authorList>
            <person name="Mori T."/>
            <person name="Dohra H."/>
            <person name="Suzuki T."/>
            <person name="Kawagishi H."/>
            <person name="Hirai H."/>
        </authorList>
    </citation>
    <scope>NUCLEOTIDE SEQUENCE [LARGE SCALE GENOMIC DNA]</scope>
    <source>
        <strain evidence="4 5">YK-624</strain>
    </source>
</reference>
<keyword evidence="2" id="KW-0472">Membrane</keyword>
<keyword evidence="3" id="KW-0732">Signal</keyword>
<comment type="caution">
    <text evidence="4">The sequence shown here is derived from an EMBL/GenBank/DDBJ whole genome shotgun (WGS) entry which is preliminary data.</text>
</comment>
<evidence type="ECO:0000256" key="1">
    <source>
        <dbReference type="SAM" id="MobiDB-lite"/>
    </source>
</evidence>
<keyword evidence="2" id="KW-1133">Transmembrane helix</keyword>
<name>A0A9P3GIW4_9APHY</name>
<gene>
    <name evidence="4" type="ORF">PsYK624_106100</name>
</gene>
<dbReference type="EMBL" id="BPQB01000040">
    <property type="protein sequence ID" value="GJE94440.1"/>
    <property type="molecule type" value="Genomic_DNA"/>
</dbReference>
<sequence length="192" mass="20954">MLAIPLVRAATTQALLLALTQFVSARSSSHNTYTSSSSPPRQCYDSNGHPIACKWSWIPIIVVVCILAVIFIPLAIWYCWRLQKRKRAANPKYEELEESEAPKTDATIDSFNSDAPYDPAPSTDAFPAGYSPPTVDYEYKSTSDDDSIKELPEAYYPLATFKPPPGSPPPVHAASMPSYDPPAYAPSAASPV</sequence>
<feature type="region of interest" description="Disordered" evidence="1">
    <location>
        <begin position="159"/>
        <end position="192"/>
    </location>
</feature>
<keyword evidence="5" id="KW-1185">Reference proteome</keyword>
<evidence type="ECO:0000313" key="4">
    <source>
        <dbReference type="EMBL" id="GJE94440.1"/>
    </source>
</evidence>
<feature type="region of interest" description="Disordered" evidence="1">
    <location>
        <begin position="92"/>
        <end position="145"/>
    </location>
</feature>
<dbReference type="AlphaFoldDB" id="A0A9P3GIW4"/>
<evidence type="ECO:0000256" key="3">
    <source>
        <dbReference type="SAM" id="SignalP"/>
    </source>
</evidence>
<feature type="compositionally biased region" description="Pro residues" evidence="1">
    <location>
        <begin position="162"/>
        <end position="171"/>
    </location>
</feature>
<feature type="chain" id="PRO_5040174873" evidence="3">
    <location>
        <begin position="26"/>
        <end position="192"/>
    </location>
</feature>
<protein>
    <submittedName>
        <fullName evidence="4">Uncharacterized protein</fullName>
    </submittedName>
</protein>
<keyword evidence="2" id="KW-0812">Transmembrane</keyword>
<accession>A0A9P3GIW4</accession>
<evidence type="ECO:0000256" key="2">
    <source>
        <dbReference type="SAM" id="Phobius"/>
    </source>
</evidence>
<dbReference type="Proteomes" id="UP000703269">
    <property type="component" value="Unassembled WGS sequence"/>
</dbReference>
<evidence type="ECO:0000313" key="5">
    <source>
        <dbReference type="Proteomes" id="UP000703269"/>
    </source>
</evidence>